<feature type="region of interest" description="Disordered" evidence="1">
    <location>
        <begin position="259"/>
        <end position="281"/>
    </location>
</feature>
<dbReference type="Proteomes" id="UP001620645">
    <property type="component" value="Unassembled WGS sequence"/>
</dbReference>
<feature type="region of interest" description="Disordered" evidence="1">
    <location>
        <begin position="66"/>
        <end position="237"/>
    </location>
</feature>
<feature type="chain" id="PRO_5044841322" evidence="2">
    <location>
        <begin position="23"/>
        <end position="395"/>
    </location>
</feature>
<reference evidence="3 4" key="1">
    <citation type="submission" date="2024-10" db="EMBL/GenBank/DDBJ databases">
        <authorList>
            <person name="Kim D."/>
        </authorList>
    </citation>
    <scope>NUCLEOTIDE SEQUENCE [LARGE SCALE GENOMIC DNA]</scope>
    <source>
        <strain evidence="3">Taebaek</strain>
    </source>
</reference>
<keyword evidence="4" id="KW-1185">Reference proteome</keyword>
<evidence type="ECO:0000256" key="2">
    <source>
        <dbReference type="SAM" id="SignalP"/>
    </source>
</evidence>
<feature type="compositionally biased region" description="Low complexity" evidence="1">
    <location>
        <begin position="151"/>
        <end position="164"/>
    </location>
</feature>
<feature type="signal peptide" evidence="2">
    <location>
        <begin position="1"/>
        <end position="22"/>
    </location>
</feature>
<dbReference type="EMBL" id="JBICCN010000339">
    <property type="protein sequence ID" value="KAL3076137.1"/>
    <property type="molecule type" value="Genomic_DNA"/>
</dbReference>
<feature type="compositionally biased region" description="Polar residues" evidence="1">
    <location>
        <begin position="76"/>
        <end position="100"/>
    </location>
</feature>
<keyword evidence="2" id="KW-0732">Signal</keyword>
<evidence type="ECO:0000256" key="1">
    <source>
        <dbReference type="SAM" id="MobiDB-lite"/>
    </source>
</evidence>
<protein>
    <submittedName>
        <fullName evidence="3">Uncharacterized protein</fullName>
    </submittedName>
</protein>
<dbReference type="AlphaFoldDB" id="A0ABD2IAK2"/>
<organism evidence="3 4">
    <name type="scientific">Heterodera schachtii</name>
    <name type="common">Sugarbeet cyst nematode worm</name>
    <name type="synonym">Tylenchus schachtii</name>
    <dbReference type="NCBI Taxonomy" id="97005"/>
    <lineage>
        <taxon>Eukaryota</taxon>
        <taxon>Metazoa</taxon>
        <taxon>Ecdysozoa</taxon>
        <taxon>Nematoda</taxon>
        <taxon>Chromadorea</taxon>
        <taxon>Rhabditida</taxon>
        <taxon>Tylenchina</taxon>
        <taxon>Tylenchomorpha</taxon>
        <taxon>Tylenchoidea</taxon>
        <taxon>Heteroderidae</taxon>
        <taxon>Heteroderinae</taxon>
        <taxon>Heterodera</taxon>
    </lineage>
</organism>
<feature type="compositionally biased region" description="Polar residues" evidence="1">
    <location>
        <begin position="195"/>
        <end position="237"/>
    </location>
</feature>
<name>A0ABD2IAK2_HETSC</name>
<accession>A0ABD2IAK2</accession>
<evidence type="ECO:0000313" key="3">
    <source>
        <dbReference type="EMBL" id="KAL3076137.1"/>
    </source>
</evidence>
<sequence>MHFQYLHQIFVFALIIVNRAHGQAANDNHIEGSGYENYDSDELEVLGWSPHDIAATRNTRRQAAAAAAAQNQGNTVSQSRTTVATPRSSRPTVAQTSSAGPTEAPRQIQGARGPTHFATPARPSRPTVAQSSSSGPTEASRPNRDNRRGLTRSTTTTAQSSRPTVQRSSSFSHTVATQQNHGTMRGRSRTSRSSIPLSGNPSRSTVDSAGQTSRSTVDSPGQTSPSTVDSPGQSSLSNLAYSAGQKLLEIGTSLFESANSYGQSSDAASSQPSSSAGKKQSDAYDLLFSDADNMTANLPPSSSSLAASTSGFANHNETEQLLLEHAIAESLKLKENEDIEKAKTISISEVRTDFRNKAQLSIDPEEFAMQKALMKQIKKERKLKKRYKRGAFPAA</sequence>
<feature type="compositionally biased region" description="Low complexity" evidence="1">
    <location>
        <begin position="262"/>
        <end position="278"/>
    </location>
</feature>
<comment type="caution">
    <text evidence="3">The sequence shown here is derived from an EMBL/GenBank/DDBJ whole genome shotgun (WGS) entry which is preliminary data.</text>
</comment>
<evidence type="ECO:0000313" key="4">
    <source>
        <dbReference type="Proteomes" id="UP001620645"/>
    </source>
</evidence>
<gene>
    <name evidence="3" type="ORF">niasHS_013684</name>
</gene>
<feature type="compositionally biased region" description="Polar residues" evidence="1">
    <location>
        <begin position="127"/>
        <end position="137"/>
    </location>
</feature>
<proteinExistence type="predicted"/>
<feature type="compositionally biased region" description="Low complexity" evidence="1">
    <location>
        <begin position="66"/>
        <end position="75"/>
    </location>
</feature>
<feature type="compositionally biased region" description="Polar residues" evidence="1">
    <location>
        <begin position="165"/>
        <end position="181"/>
    </location>
</feature>